<protein>
    <submittedName>
        <fullName evidence="1">Uncharacterized protein</fullName>
    </submittedName>
</protein>
<proteinExistence type="predicted"/>
<dbReference type="AlphaFoldDB" id="A0AAX2S0T4"/>
<dbReference type="RefSeq" id="WP_041605020.1">
    <property type="nucleotide sequence ID" value="NZ_CP157211.1"/>
</dbReference>
<name>A0AAX2S0T4_HISSO</name>
<sequence>METLLNDKNWQAYLPLALSLQEKDEIKAALLKNIAQTPDSFTALCEYLRCLRIIEEYPLKTE</sequence>
<evidence type="ECO:0000313" key="2">
    <source>
        <dbReference type="Proteomes" id="UP000297565"/>
    </source>
</evidence>
<organism evidence="1 2">
    <name type="scientific">Histophilus somni</name>
    <name type="common">Haemophilus somnus</name>
    <dbReference type="NCBI Taxonomy" id="731"/>
    <lineage>
        <taxon>Bacteria</taxon>
        <taxon>Pseudomonadati</taxon>
        <taxon>Pseudomonadota</taxon>
        <taxon>Gammaproteobacteria</taxon>
        <taxon>Pasteurellales</taxon>
        <taxon>Pasteurellaceae</taxon>
        <taxon>Histophilus</taxon>
    </lineage>
</organism>
<evidence type="ECO:0000313" key="1">
    <source>
        <dbReference type="EMBL" id="TEW28985.1"/>
    </source>
</evidence>
<dbReference type="GeneID" id="31486952"/>
<reference evidence="1 2" key="1">
    <citation type="submission" date="2019-03" db="EMBL/GenBank/DDBJ databases">
        <title>Horizontal Gene Transfer Machinery in Histophilus somni.</title>
        <authorList>
            <person name="Mostafa Nazari M."/>
            <person name="Liljebjelke K."/>
        </authorList>
    </citation>
    <scope>NUCLEOTIDE SEQUENCE [LARGE SCALE GENOMIC DNA]</scope>
    <source>
        <strain evidence="1 2">UOC-EPH-KLM-04</strain>
    </source>
</reference>
<gene>
    <name evidence="1" type="ORF">E2R48_07860</name>
</gene>
<dbReference type="EMBL" id="SNRV01000021">
    <property type="protein sequence ID" value="TEW28985.1"/>
    <property type="molecule type" value="Genomic_DNA"/>
</dbReference>
<dbReference type="Proteomes" id="UP000297565">
    <property type="component" value="Unassembled WGS sequence"/>
</dbReference>
<accession>A0AAX2S0T4</accession>
<comment type="caution">
    <text evidence="1">The sequence shown here is derived from an EMBL/GenBank/DDBJ whole genome shotgun (WGS) entry which is preliminary data.</text>
</comment>